<feature type="domain" description="DDE Tnp4" evidence="8">
    <location>
        <begin position="106"/>
        <end position="195"/>
    </location>
</feature>
<dbReference type="PANTHER" id="PTHR22930:SF265">
    <property type="entry name" value="MYB_SANT-LIKE DOMAIN, HARBINGER TRANSPOSASE-DERIVED NUCLEASE DOMAIN-CONTAINING PROTEIN"/>
    <property type="match status" value="1"/>
</dbReference>
<proteinExistence type="inferred from homology"/>
<protein>
    <submittedName>
        <fullName evidence="11">Uncharacterized protein LOC114074296</fullName>
    </submittedName>
</protein>
<evidence type="ECO:0000256" key="4">
    <source>
        <dbReference type="ARBA" id="ARBA00022722"/>
    </source>
</evidence>
<gene>
    <name evidence="11" type="primary">LOC114074296</name>
</gene>
<feature type="domain" description="DUF8040" evidence="9">
    <location>
        <begin position="49"/>
        <end position="81"/>
    </location>
</feature>
<evidence type="ECO:0000256" key="5">
    <source>
        <dbReference type="ARBA" id="ARBA00022723"/>
    </source>
</evidence>
<dbReference type="InterPro" id="IPR058353">
    <property type="entry name" value="DUF8040"/>
</dbReference>
<keyword evidence="7" id="KW-0539">Nucleus</keyword>
<evidence type="ECO:0000256" key="1">
    <source>
        <dbReference type="ARBA" id="ARBA00001968"/>
    </source>
</evidence>
<dbReference type="Pfam" id="PF26138">
    <property type="entry name" value="DUF8040"/>
    <property type="match status" value="1"/>
</dbReference>
<dbReference type="Pfam" id="PF13359">
    <property type="entry name" value="DDE_Tnp_4"/>
    <property type="match status" value="1"/>
</dbReference>
<evidence type="ECO:0000256" key="7">
    <source>
        <dbReference type="ARBA" id="ARBA00023242"/>
    </source>
</evidence>
<comment type="cofactor">
    <cofactor evidence="1">
        <name>a divalent metal cation</name>
        <dbReference type="ChEBI" id="CHEBI:60240"/>
    </cofactor>
</comment>
<comment type="subcellular location">
    <subcellularLocation>
        <location evidence="2">Nucleus</location>
    </subcellularLocation>
</comment>
<dbReference type="InterPro" id="IPR027806">
    <property type="entry name" value="HARBI1_dom"/>
</dbReference>
<evidence type="ECO:0000313" key="11">
    <source>
        <dbReference type="RefSeq" id="XP_027767957.1"/>
    </source>
</evidence>
<keyword evidence="4" id="KW-0540">Nuclease</keyword>
<organism evidence="10 11">
    <name type="scientific">Solanum pennellii</name>
    <name type="common">Tomato</name>
    <name type="synonym">Lycopersicon pennellii</name>
    <dbReference type="NCBI Taxonomy" id="28526"/>
    <lineage>
        <taxon>Eukaryota</taxon>
        <taxon>Viridiplantae</taxon>
        <taxon>Streptophyta</taxon>
        <taxon>Embryophyta</taxon>
        <taxon>Tracheophyta</taxon>
        <taxon>Spermatophyta</taxon>
        <taxon>Magnoliopsida</taxon>
        <taxon>eudicotyledons</taxon>
        <taxon>Gunneridae</taxon>
        <taxon>Pentapetalae</taxon>
        <taxon>asterids</taxon>
        <taxon>lamiids</taxon>
        <taxon>Solanales</taxon>
        <taxon>Solanaceae</taxon>
        <taxon>Solanoideae</taxon>
        <taxon>Solaneae</taxon>
        <taxon>Solanum</taxon>
        <taxon>Solanum subgen. Lycopersicon</taxon>
    </lineage>
</organism>
<accession>A0ABM1UWT9</accession>
<reference evidence="11" key="2">
    <citation type="submission" date="2025-08" db="UniProtKB">
        <authorList>
            <consortium name="RefSeq"/>
        </authorList>
    </citation>
    <scope>IDENTIFICATION</scope>
</reference>
<dbReference type="InterPro" id="IPR045249">
    <property type="entry name" value="HARBI1-like"/>
</dbReference>
<dbReference type="Proteomes" id="UP000694930">
    <property type="component" value="Chromosome 10"/>
</dbReference>
<evidence type="ECO:0000256" key="6">
    <source>
        <dbReference type="ARBA" id="ARBA00022801"/>
    </source>
</evidence>
<name>A0ABM1UWT9_SOLPN</name>
<dbReference type="GeneID" id="114074296"/>
<keyword evidence="10" id="KW-1185">Reference proteome</keyword>
<evidence type="ECO:0000259" key="8">
    <source>
        <dbReference type="Pfam" id="PF13359"/>
    </source>
</evidence>
<reference evidence="10" key="1">
    <citation type="journal article" date="2014" name="Nat. Genet.">
        <title>The genome of the stress-tolerant wild tomato species Solanum pennellii.</title>
        <authorList>
            <person name="Bolger A."/>
            <person name="Scossa F."/>
            <person name="Bolger M.E."/>
            <person name="Lanz C."/>
            <person name="Maumus F."/>
            <person name="Tohge T."/>
            <person name="Quesneville H."/>
            <person name="Alseekh S."/>
            <person name="Sorensen I."/>
            <person name="Lichtenstein G."/>
            <person name="Fich E.A."/>
            <person name="Conte M."/>
            <person name="Keller H."/>
            <person name="Schneeberger K."/>
            <person name="Schwacke R."/>
            <person name="Ofner I."/>
            <person name="Vrebalov J."/>
            <person name="Xu Y."/>
            <person name="Osorio S."/>
            <person name="Aflitos S.A."/>
            <person name="Schijlen E."/>
            <person name="Jimenez-Gomez J.M."/>
            <person name="Ryngajllo M."/>
            <person name="Kimura S."/>
            <person name="Kumar R."/>
            <person name="Koenig D."/>
            <person name="Headland L.R."/>
            <person name="Maloof J.N."/>
            <person name="Sinha N."/>
            <person name="van Ham R.C."/>
            <person name="Lankhorst R.K."/>
            <person name="Mao L."/>
            <person name="Vogel A."/>
            <person name="Arsova B."/>
            <person name="Panstruga R."/>
            <person name="Fei Z."/>
            <person name="Rose J.K."/>
            <person name="Zamir D."/>
            <person name="Carrari F."/>
            <person name="Giovannoni J.J."/>
            <person name="Weigel D."/>
            <person name="Usadel B."/>
            <person name="Fernie A.R."/>
        </authorList>
    </citation>
    <scope>NUCLEOTIDE SEQUENCE [LARGE SCALE GENOMIC DNA]</scope>
    <source>
        <strain evidence="10">cv. LA0716</strain>
    </source>
</reference>
<evidence type="ECO:0000259" key="9">
    <source>
        <dbReference type="Pfam" id="PF26138"/>
    </source>
</evidence>
<dbReference type="PANTHER" id="PTHR22930">
    <property type="match status" value="1"/>
</dbReference>
<evidence type="ECO:0000256" key="3">
    <source>
        <dbReference type="ARBA" id="ARBA00006958"/>
    </source>
</evidence>
<comment type="similarity">
    <text evidence="3">Belongs to the HARBI1 family.</text>
</comment>
<sequence length="201" mass="22993">MDARFYNLYELREVPNKIKKLHIDGKVSRHVPRSESLKVCCSNEEEVDGHNECFVVIKRRFQHSLQTIHKYFHEVLEAMMKFAKEMISSTSSNLNSNILSGALGALDGTLVHAVVPTNKQLMYRGRGKGKCYQNVLGICDFNMIFTYVYGGWDGVTYDTRVLKEIVSNSDNGFPFPPPHKYYICDAAYPNARGFLAHYRNV</sequence>
<evidence type="ECO:0000313" key="10">
    <source>
        <dbReference type="Proteomes" id="UP000694930"/>
    </source>
</evidence>
<keyword evidence="5" id="KW-0479">Metal-binding</keyword>
<dbReference type="RefSeq" id="XP_027767957.1">
    <property type="nucleotide sequence ID" value="XM_027912156.1"/>
</dbReference>
<keyword evidence="6" id="KW-0378">Hydrolase</keyword>
<evidence type="ECO:0000256" key="2">
    <source>
        <dbReference type="ARBA" id="ARBA00004123"/>
    </source>
</evidence>